<organism evidence="11 12">
    <name type="scientific">Metschnikowia bicuspidata var. bicuspidata NRRL YB-4993</name>
    <dbReference type="NCBI Taxonomy" id="869754"/>
    <lineage>
        <taxon>Eukaryota</taxon>
        <taxon>Fungi</taxon>
        <taxon>Dikarya</taxon>
        <taxon>Ascomycota</taxon>
        <taxon>Saccharomycotina</taxon>
        <taxon>Pichiomycetes</taxon>
        <taxon>Metschnikowiaceae</taxon>
        <taxon>Metschnikowia</taxon>
    </lineage>
</organism>
<evidence type="ECO:0000256" key="2">
    <source>
        <dbReference type="ARBA" id="ARBA00008100"/>
    </source>
</evidence>
<keyword evidence="7 10" id="KW-0067">ATP-binding</keyword>
<gene>
    <name evidence="11" type="ORF">METBIDRAFT_13129</name>
</gene>
<evidence type="ECO:0000313" key="12">
    <source>
        <dbReference type="Proteomes" id="UP000092555"/>
    </source>
</evidence>
<comment type="pathway">
    <text evidence="1 10">Sulfur metabolism; glutathione biosynthesis; glutathione from L-cysteine and L-glutamate: step 1/2.</text>
</comment>
<sequence length="758" mass="86323">MGLLSLGTPLDWHSSRKHNEHIRANGITQLRNIFRQHAGRKNDHFYWGDEVEYMLLDINRENKTAKLAIDKDSILEDLNDPLKPEISGKAISNNVSFHPEYGRYMIEATPLKPYDGTLLSDFLYVEENMIKRREVAQSELPSNIVPLTFTAFPRMGCGAFTSPKAKPIGPASQSLFLPDEIINRHARFPTLTANIRKRRGRKVAINLPIYPDVNTKLMDDSIPHRDLFPSDQEPWLGAAKPGHVYMDSMGFGMGSSCLQVTLQAANIEQARYVYDGLAPLTPIMLAISAASPMFKGFLVDQDVRWNVISGAVDDRTFAEENAEPFAGYDLFGGLDVSDLLKRHVESLGGGRGVNGDKLVNRFGDTLMHCSDGKPIQKLPKSRYDSIDSYLSDEKYHKDSSYFKKEYNDIYSPINKKIYDQLSKDENFDHPLAHHFAHLFIRDPLVIFSEMLDQNNELENDHFENIQLTNWQTLRFKPPALYPQDTPTEILAQKPGWRVEFRPMEILLNDFENAAYSVFIILASQAILEFNPDFYIPILRIDENMKIAHKVDAATQDTFWFKNPKRWNVDNEIFKGFDLSWFDRFLNDGNDLLCNNAVYLNGYNDSNGNIPQEFDDEEPNEVRLTADKIINGGDHFPGLIRMIVKYVSRKLVPEACISNNKHCKIGVAAQQLTAIQQYLTLVSGRASGKIPTTAHFLRDFVVKHPDYKEDSKVSELINFDLAELAANITTLDISQEDLLSRFFGQDIFSYLKSKQDLAV</sequence>
<reference evidence="11 12" key="1">
    <citation type="submission" date="2016-05" db="EMBL/GenBank/DDBJ databases">
        <title>Comparative genomics of biotechnologically important yeasts.</title>
        <authorList>
            <consortium name="DOE Joint Genome Institute"/>
            <person name="Riley R."/>
            <person name="Haridas S."/>
            <person name="Wolfe K.H."/>
            <person name="Lopes M.R."/>
            <person name="Hittinger C.T."/>
            <person name="Goker M."/>
            <person name="Salamov A."/>
            <person name="Wisecaver J."/>
            <person name="Long T.M."/>
            <person name="Aerts A.L."/>
            <person name="Barry K."/>
            <person name="Choi C."/>
            <person name="Clum A."/>
            <person name="Coughlan A.Y."/>
            <person name="Deshpande S."/>
            <person name="Douglass A.P."/>
            <person name="Hanson S.J."/>
            <person name="Klenk H.-P."/>
            <person name="LaButti K."/>
            <person name="Lapidus A."/>
            <person name="Lindquist E."/>
            <person name="Lipzen A."/>
            <person name="Meier-kolthoff J.P."/>
            <person name="Ohm R.A."/>
            <person name="Otillar R.P."/>
            <person name="Pangilinan J."/>
            <person name="Peng Y."/>
            <person name="Rokas A."/>
            <person name="Rosa C.A."/>
            <person name="Scheuner C."/>
            <person name="Sibirny A.A."/>
            <person name="Slot J.C."/>
            <person name="Stielow J.B."/>
            <person name="Sun H."/>
            <person name="Kurtzman C.P."/>
            <person name="Blackwell M."/>
            <person name="Grigoriev I.V."/>
            <person name="Jeffries T.W."/>
        </authorList>
    </citation>
    <scope>NUCLEOTIDE SEQUENCE [LARGE SCALE GENOMIC DNA]</scope>
    <source>
        <strain evidence="11 12">NRRL YB-4993</strain>
    </source>
</reference>
<evidence type="ECO:0000256" key="1">
    <source>
        <dbReference type="ARBA" id="ARBA00005006"/>
    </source>
</evidence>
<dbReference type="GeneID" id="30027285"/>
<proteinExistence type="inferred from homology"/>
<dbReference type="PANTHER" id="PTHR11164:SF0">
    <property type="entry name" value="GLUTAMATE--CYSTEINE LIGASE CATALYTIC SUBUNIT"/>
    <property type="match status" value="1"/>
</dbReference>
<comment type="similarity">
    <text evidence="2 10">Belongs to the glutamate--cysteine ligase type 3 family.</text>
</comment>
<evidence type="ECO:0000256" key="6">
    <source>
        <dbReference type="ARBA" id="ARBA00022741"/>
    </source>
</evidence>
<dbReference type="GO" id="GO:0005737">
    <property type="term" value="C:cytoplasm"/>
    <property type="evidence" value="ECO:0007669"/>
    <property type="project" value="EnsemblFungi"/>
</dbReference>
<keyword evidence="4 10" id="KW-0436">Ligase</keyword>
<dbReference type="InterPro" id="IPR004308">
    <property type="entry name" value="GCS"/>
</dbReference>
<dbReference type="GO" id="GO:0004357">
    <property type="term" value="F:glutamate-cysteine ligase activity"/>
    <property type="evidence" value="ECO:0007669"/>
    <property type="project" value="UniProtKB-UniRule"/>
</dbReference>
<comment type="catalytic activity">
    <reaction evidence="10">
        <text>L-cysteine + L-glutamate + ATP = gamma-L-glutamyl-L-cysteine + ADP + phosphate + H(+)</text>
        <dbReference type="Rhea" id="RHEA:13285"/>
        <dbReference type="ChEBI" id="CHEBI:15378"/>
        <dbReference type="ChEBI" id="CHEBI:29985"/>
        <dbReference type="ChEBI" id="CHEBI:30616"/>
        <dbReference type="ChEBI" id="CHEBI:35235"/>
        <dbReference type="ChEBI" id="CHEBI:43474"/>
        <dbReference type="ChEBI" id="CHEBI:58173"/>
        <dbReference type="ChEBI" id="CHEBI:456216"/>
        <dbReference type="EC" id="6.3.2.2"/>
    </reaction>
</comment>
<protein>
    <recommendedName>
        <fullName evidence="3 10">Glutamate--cysteine ligase</fullName>
        <ecNumber evidence="3 10">6.3.2.2</ecNumber>
    </recommendedName>
    <alternativeName>
        <fullName evidence="9 10">Gamma-ECS</fullName>
    </alternativeName>
    <alternativeName>
        <fullName evidence="8 10">Gamma-glutamylcysteine synthetase</fullName>
    </alternativeName>
</protein>
<keyword evidence="6 10" id="KW-0547">Nucleotide-binding</keyword>
<dbReference type="STRING" id="869754.A0A1A0H803"/>
<dbReference type="Gene3D" id="3.30.590.50">
    <property type="match status" value="2"/>
</dbReference>
<keyword evidence="12" id="KW-1185">Reference proteome</keyword>
<dbReference type="EC" id="6.3.2.2" evidence="3 10"/>
<dbReference type="Pfam" id="PF03074">
    <property type="entry name" value="GCS"/>
    <property type="match status" value="1"/>
</dbReference>
<dbReference type="OrthoDB" id="7939818at2759"/>
<evidence type="ECO:0000256" key="9">
    <source>
        <dbReference type="ARBA" id="ARBA00032122"/>
    </source>
</evidence>
<dbReference type="GO" id="GO:0046686">
    <property type="term" value="P:response to cadmium ion"/>
    <property type="evidence" value="ECO:0007669"/>
    <property type="project" value="EnsemblFungi"/>
</dbReference>
<dbReference type="InterPro" id="IPR014746">
    <property type="entry name" value="Gln_synth/guanido_kin_cat_dom"/>
</dbReference>
<dbReference type="AlphaFoldDB" id="A0A1A0H803"/>
<evidence type="ECO:0000256" key="3">
    <source>
        <dbReference type="ARBA" id="ARBA00012220"/>
    </source>
</evidence>
<evidence type="ECO:0000256" key="10">
    <source>
        <dbReference type="RuleBase" id="RU367135"/>
    </source>
</evidence>
<dbReference type="UniPathway" id="UPA00142">
    <property type="reaction ID" value="UER00209"/>
</dbReference>
<dbReference type="Proteomes" id="UP000092555">
    <property type="component" value="Unassembled WGS sequence"/>
</dbReference>
<comment type="caution">
    <text evidence="11">The sequence shown here is derived from an EMBL/GenBank/DDBJ whole genome shotgun (WGS) entry which is preliminary data.</text>
</comment>
<dbReference type="GO" id="GO:0005524">
    <property type="term" value="F:ATP binding"/>
    <property type="evidence" value="ECO:0007669"/>
    <property type="project" value="UniProtKB-UniRule"/>
</dbReference>
<dbReference type="RefSeq" id="XP_018710640.1">
    <property type="nucleotide sequence ID" value="XM_018854309.1"/>
</dbReference>
<name>A0A1A0H803_9ASCO</name>
<evidence type="ECO:0000256" key="4">
    <source>
        <dbReference type="ARBA" id="ARBA00022598"/>
    </source>
</evidence>
<dbReference type="GO" id="GO:0006750">
    <property type="term" value="P:glutathione biosynthetic process"/>
    <property type="evidence" value="ECO:0007669"/>
    <property type="project" value="UniProtKB-UniRule"/>
</dbReference>
<evidence type="ECO:0000256" key="8">
    <source>
        <dbReference type="ARBA" id="ARBA00030585"/>
    </source>
</evidence>
<dbReference type="PANTHER" id="PTHR11164">
    <property type="entry name" value="GLUTAMATE CYSTEINE LIGASE"/>
    <property type="match status" value="1"/>
</dbReference>
<dbReference type="EMBL" id="LXTC01000005">
    <property type="protein sequence ID" value="OBA20115.1"/>
    <property type="molecule type" value="Genomic_DNA"/>
</dbReference>
<dbReference type="SUPFAM" id="SSF55931">
    <property type="entry name" value="Glutamine synthetase/guanido kinase"/>
    <property type="match status" value="1"/>
</dbReference>
<evidence type="ECO:0000256" key="7">
    <source>
        <dbReference type="ARBA" id="ARBA00022840"/>
    </source>
</evidence>
<dbReference type="GO" id="GO:0042542">
    <property type="term" value="P:response to hydrogen peroxide"/>
    <property type="evidence" value="ECO:0007669"/>
    <property type="project" value="EnsemblFungi"/>
</dbReference>
<dbReference type="FunFam" id="3.30.590.50:FF:000002">
    <property type="entry name" value="Glutamate--cysteine ligase catalytic subunit"/>
    <property type="match status" value="1"/>
</dbReference>
<accession>A0A1A0H803</accession>
<evidence type="ECO:0000313" key="11">
    <source>
        <dbReference type="EMBL" id="OBA20115.1"/>
    </source>
</evidence>
<dbReference type="Gene3D" id="1.10.8.960">
    <property type="match status" value="1"/>
</dbReference>
<evidence type="ECO:0000256" key="5">
    <source>
        <dbReference type="ARBA" id="ARBA00022684"/>
    </source>
</evidence>
<keyword evidence="5 10" id="KW-0317">Glutathione biosynthesis</keyword>